<comment type="caution">
    <text evidence="1">The sequence shown here is derived from an EMBL/GenBank/DDBJ whole genome shotgun (WGS) entry which is preliminary data.</text>
</comment>
<dbReference type="AlphaFoldDB" id="A0A179HLF4"/>
<proteinExistence type="predicted"/>
<protein>
    <submittedName>
        <fullName evidence="1">Uncharacterized protein</fullName>
    </submittedName>
</protein>
<accession>A0A179HLF4</accession>
<name>A0A179HLF4_PURLI</name>
<organism evidence="1 2">
    <name type="scientific">Purpureocillium lilacinum</name>
    <name type="common">Paecilomyces lilacinus</name>
    <dbReference type="NCBI Taxonomy" id="33203"/>
    <lineage>
        <taxon>Eukaryota</taxon>
        <taxon>Fungi</taxon>
        <taxon>Dikarya</taxon>
        <taxon>Ascomycota</taxon>
        <taxon>Pezizomycotina</taxon>
        <taxon>Sordariomycetes</taxon>
        <taxon>Hypocreomycetidae</taxon>
        <taxon>Hypocreales</taxon>
        <taxon>Ophiocordycipitaceae</taxon>
        <taxon>Purpureocillium</taxon>
    </lineage>
</organism>
<sequence>MAEGTRGCDSYLALARLAVSTSRLKTTHDTRVTDDAHLRTSAGGAVTVASHSDINPRAGLESH</sequence>
<evidence type="ECO:0000313" key="1">
    <source>
        <dbReference type="EMBL" id="OAQ90203.1"/>
    </source>
</evidence>
<dbReference type="EMBL" id="LSBI01000004">
    <property type="protein sequence ID" value="OAQ90203.1"/>
    <property type="molecule type" value="Genomic_DNA"/>
</dbReference>
<evidence type="ECO:0000313" key="2">
    <source>
        <dbReference type="Proteomes" id="UP000078340"/>
    </source>
</evidence>
<gene>
    <name evidence="1" type="ORF">VFPFJ_04362</name>
</gene>
<reference evidence="1 2" key="1">
    <citation type="submission" date="2016-02" db="EMBL/GenBank/DDBJ databases">
        <title>Biosynthesis of antibiotic leucinostatins and their inhibition on Phytophthora in bio-control Purpureocillium lilacinum.</title>
        <authorList>
            <person name="Wang G."/>
            <person name="Liu Z."/>
            <person name="Lin R."/>
            <person name="Li E."/>
            <person name="Mao Z."/>
            <person name="Ling J."/>
            <person name="Yin W."/>
            <person name="Xie B."/>
        </authorList>
    </citation>
    <scope>NUCLEOTIDE SEQUENCE [LARGE SCALE GENOMIC DNA]</scope>
    <source>
        <strain evidence="1">PLFJ-1</strain>
    </source>
</reference>
<dbReference type="Proteomes" id="UP000078340">
    <property type="component" value="Unassembled WGS sequence"/>
</dbReference>